<proteinExistence type="predicted"/>
<keyword evidence="1" id="KW-0472">Membrane</keyword>
<organism evidence="4">
    <name type="scientific">Nippostrongylus brasiliensis</name>
    <name type="common">Rat hookworm</name>
    <dbReference type="NCBI Taxonomy" id="27835"/>
    <lineage>
        <taxon>Eukaryota</taxon>
        <taxon>Metazoa</taxon>
        <taxon>Ecdysozoa</taxon>
        <taxon>Nematoda</taxon>
        <taxon>Chromadorea</taxon>
        <taxon>Rhabditida</taxon>
        <taxon>Rhabditina</taxon>
        <taxon>Rhabditomorpha</taxon>
        <taxon>Strongyloidea</taxon>
        <taxon>Heligmosomidae</taxon>
        <taxon>Nippostrongylus</taxon>
    </lineage>
</organism>
<reference evidence="2 3" key="2">
    <citation type="submission" date="2018-11" db="EMBL/GenBank/DDBJ databases">
        <authorList>
            <consortium name="Pathogen Informatics"/>
        </authorList>
    </citation>
    <scope>NUCLEOTIDE SEQUENCE [LARGE SCALE GENOMIC DNA]</scope>
</reference>
<protein>
    <submittedName>
        <fullName evidence="4">Phospholipase B1, membrane-associated (inferred by orthology to a human protein)</fullName>
    </submittedName>
</protein>
<evidence type="ECO:0000313" key="4">
    <source>
        <dbReference type="WBParaSite" id="NBR_0000006501-mRNA-1"/>
    </source>
</evidence>
<dbReference type="GO" id="GO:0004620">
    <property type="term" value="F:phospholipase activity"/>
    <property type="evidence" value="ECO:0007669"/>
    <property type="project" value="InterPro"/>
</dbReference>
<name>A0A0N4XCA1_NIPBR</name>
<evidence type="ECO:0000313" key="3">
    <source>
        <dbReference type="Proteomes" id="UP000271162"/>
    </source>
</evidence>
<dbReference type="PANTHER" id="PTHR21325">
    <property type="entry name" value="PHOSPHOLIPASE B, PLB1"/>
    <property type="match status" value="1"/>
</dbReference>
<accession>A0A0N4XCA1</accession>
<keyword evidence="1" id="KW-0812">Transmembrane</keyword>
<evidence type="ECO:0000313" key="2">
    <source>
        <dbReference type="EMBL" id="VDL61933.1"/>
    </source>
</evidence>
<dbReference type="WBParaSite" id="NBR_0000006501-mRNA-1">
    <property type="protein sequence ID" value="NBR_0000006501-mRNA-1"/>
    <property type="gene ID" value="NBR_0000006501"/>
</dbReference>
<dbReference type="OMA" id="RICENQV"/>
<dbReference type="GO" id="GO:0006644">
    <property type="term" value="P:phospholipid metabolic process"/>
    <property type="evidence" value="ECO:0007669"/>
    <property type="project" value="TreeGrafter"/>
</dbReference>
<dbReference type="PANTHER" id="PTHR21325:SF24">
    <property type="entry name" value="LIPASE_GDSL DOMAIN-CONTAINING PROTEIN"/>
    <property type="match status" value="1"/>
</dbReference>
<dbReference type="InterPro" id="IPR038885">
    <property type="entry name" value="PLB1"/>
</dbReference>
<keyword evidence="1" id="KW-1133">Transmembrane helix</keyword>
<sequence>MVESQSCSYTADTTLNEQCEELCAPWCLLRYSDSEGAGRAAEAEKLEDILLDYREISFVSGAKNNLSVQASLFNIFRHFSPNLKGASSASGSREYNDDFNVAVSGSFTANLPDQARTLISRLKAHPDVDFDNDWKFINVLIGSNDLCRICENQVHFLIVNRLSCPCLFEIPVDEHMKIKRSFNEALLTFHDAQFQQEDFANSPNLAFLALDCFHFSNITHDLVAKMIWSDLFGTIGYGVRDELNTFQPQTYRCPPQSCPYLKTTANSINCTAPVYPGMSVANRKVIFDGTVYFPSLGELERRAFMEENGLMFLLLALLTIFVAVQLKCSTQILLSALCPTLRAPLGLLAVFLVACALIMRCSRRSPKNIHPTERTRLLQTKFVEQDF</sequence>
<gene>
    <name evidence="2" type="ORF">NBR_LOCUS66</name>
</gene>
<feature type="transmembrane region" description="Helical" evidence="1">
    <location>
        <begin position="309"/>
        <end position="326"/>
    </location>
</feature>
<dbReference type="STRING" id="27835.A0A0N4XCA1"/>
<evidence type="ECO:0000256" key="1">
    <source>
        <dbReference type="SAM" id="Phobius"/>
    </source>
</evidence>
<dbReference type="EMBL" id="UYSL01000011">
    <property type="protein sequence ID" value="VDL61933.1"/>
    <property type="molecule type" value="Genomic_DNA"/>
</dbReference>
<reference evidence="4" key="1">
    <citation type="submission" date="2017-02" db="UniProtKB">
        <authorList>
            <consortium name="WormBaseParasite"/>
        </authorList>
    </citation>
    <scope>IDENTIFICATION</scope>
</reference>
<feature type="transmembrane region" description="Helical" evidence="1">
    <location>
        <begin position="332"/>
        <end position="359"/>
    </location>
</feature>
<dbReference type="AlphaFoldDB" id="A0A0N4XCA1"/>
<keyword evidence="3" id="KW-1185">Reference proteome</keyword>
<dbReference type="Proteomes" id="UP000271162">
    <property type="component" value="Unassembled WGS sequence"/>
</dbReference>